<protein>
    <recommendedName>
        <fullName evidence="4">Phosphoglycerate mutase family protein</fullName>
    </recommendedName>
</protein>
<accession>A0A4V6A631</accession>
<organism evidence="2 3">
    <name type="scientific">Steinernema carpocapsae</name>
    <name type="common">Entomopathogenic nematode</name>
    <dbReference type="NCBI Taxonomy" id="34508"/>
    <lineage>
        <taxon>Eukaryota</taxon>
        <taxon>Metazoa</taxon>
        <taxon>Ecdysozoa</taxon>
        <taxon>Nematoda</taxon>
        <taxon>Chromadorea</taxon>
        <taxon>Rhabditida</taxon>
        <taxon>Tylenchina</taxon>
        <taxon>Panagrolaimomorpha</taxon>
        <taxon>Strongyloidoidea</taxon>
        <taxon>Steinernematidae</taxon>
        <taxon>Steinernema</taxon>
    </lineage>
</organism>
<evidence type="ECO:0000313" key="2">
    <source>
        <dbReference type="EMBL" id="TKR93205.1"/>
    </source>
</evidence>
<dbReference type="GO" id="GO:0016791">
    <property type="term" value="F:phosphatase activity"/>
    <property type="evidence" value="ECO:0007669"/>
    <property type="project" value="UniProtKB-ARBA"/>
</dbReference>
<name>A0A4V6A631_STECR</name>
<feature type="compositionally biased region" description="Acidic residues" evidence="1">
    <location>
        <begin position="310"/>
        <end position="322"/>
    </location>
</feature>
<dbReference type="AlphaFoldDB" id="A0A4V6A631"/>
<reference evidence="2 3" key="2">
    <citation type="journal article" date="2019" name="G3 (Bethesda)">
        <title>Hybrid Assembly of the Genome of the Entomopathogenic Nematode Steinernema carpocapsae Identifies the X-Chromosome.</title>
        <authorList>
            <person name="Serra L."/>
            <person name="Macchietto M."/>
            <person name="Macias-Munoz A."/>
            <person name="McGill C.J."/>
            <person name="Rodriguez I.M."/>
            <person name="Rodriguez B."/>
            <person name="Murad R."/>
            <person name="Mortazavi A."/>
        </authorList>
    </citation>
    <scope>NUCLEOTIDE SEQUENCE [LARGE SCALE GENOMIC DNA]</scope>
    <source>
        <strain evidence="2 3">ALL</strain>
    </source>
</reference>
<dbReference type="OrthoDB" id="414418at2759"/>
<dbReference type="PANTHER" id="PTHR16469">
    <property type="entry name" value="UBIQUITIN-ASSOCIATED AND SH3 DOMAIN-CONTAINING BA-RELATED"/>
    <property type="match status" value="1"/>
</dbReference>
<dbReference type="Proteomes" id="UP000298663">
    <property type="component" value="Unassembled WGS sequence"/>
</dbReference>
<dbReference type="InterPro" id="IPR051710">
    <property type="entry name" value="Phosphatase_SH3-domain"/>
</dbReference>
<evidence type="ECO:0000256" key="1">
    <source>
        <dbReference type="SAM" id="MobiDB-lite"/>
    </source>
</evidence>
<sequence length="328" mass="36199">MENEGVLLSKLARFPGSKKDRRRLVLLMRSAEDVKSVFGPSWMNYVQRHGNSLRFSDGNVPRQLSAYKRADLSLDAPITPTGKFTAQLVARAIFNANVVPTGGIFCSPALRCIETADAIAAFLDMQFNVENALYQPFAWVERDYEPSIETCAWLADYHTLKKSPRVNRSYEPLLPFASIDEEESEVESLGRIHAAVQQIADRERNGPVLIIAHAITLQVAENACNEKSIYAQCLSETETSKTESKTNSSVISHINSSEVVTVASHGSIRGAMKSKYPFCHLLAMAKDGYKLRRVETNIPPLTMTPKAEEATAESADESEETGAEVNVG</sequence>
<evidence type="ECO:0000313" key="3">
    <source>
        <dbReference type="Proteomes" id="UP000298663"/>
    </source>
</evidence>
<comment type="caution">
    <text evidence="2">The sequence shown here is derived from an EMBL/GenBank/DDBJ whole genome shotgun (WGS) entry which is preliminary data.</text>
</comment>
<dbReference type="Gene3D" id="3.40.50.1240">
    <property type="entry name" value="Phosphoglycerate mutase-like"/>
    <property type="match status" value="1"/>
</dbReference>
<dbReference type="InterPro" id="IPR029033">
    <property type="entry name" value="His_PPase_superfam"/>
</dbReference>
<dbReference type="InterPro" id="IPR013078">
    <property type="entry name" value="His_Pase_superF_clade-1"/>
</dbReference>
<proteinExistence type="predicted"/>
<dbReference type="PANTHER" id="PTHR16469:SF26">
    <property type="entry name" value="PHOSPHOGLYCERATE MUTASE FAMILY PROTEIN"/>
    <property type="match status" value="1"/>
</dbReference>
<evidence type="ECO:0008006" key="4">
    <source>
        <dbReference type="Google" id="ProtNLM"/>
    </source>
</evidence>
<dbReference type="EMBL" id="AZBU02000002">
    <property type="protein sequence ID" value="TKR93205.1"/>
    <property type="molecule type" value="Genomic_DNA"/>
</dbReference>
<feature type="region of interest" description="Disordered" evidence="1">
    <location>
        <begin position="300"/>
        <end position="328"/>
    </location>
</feature>
<keyword evidence="3" id="KW-1185">Reference proteome</keyword>
<dbReference type="STRING" id="34508.A0A4V6A631"/>
<dbReference type="CDD" id="cd07067">
    <property type="entry name" value="HP_PGM_like"/>
    <property type="match status" value="1"/>
</dbReference>
<reference evidence="2 3" key="1">
    <citation type="journal article" date="2015" name="Genome Biol.">
        <title>Comparative genomics of Steinernema reveals deeply conserved gene regulatory networks.</title>
        <authorList>
            <person name="Dillman A.R."/>
            <person name="Macchietto M."/>
            <person name="Porter C.F."/>
            <person name="Rogers A."/>
            <person name="Williams B."/>
            <person name="Antoshechkin I."/>
            <person name="Lee M.M."/>
            <person name="Goodwin Z."/>
            <person name="Lu X."/>
            <person name="Lewis E.E."/>
            <person name="Goodrich-Blair H."/>
            <person name="Stock S.P."/>
            <person name="Adams B.J."/>
            <person name="Sternberg P.W."/>
            <person name="Mortazavi A."/>
        </authorList>
    </citation>
    <scope>NUCLEOTIDE SEQUENCE [LARGE SCALE GENOMIC DNA]</scope>
    <source>
        <strain evidence="2 3">ALL</strain>
    </source>
</reference>
<dbReference type="SUPFAM" id="SSF53254">
    <property type="entry name" value="Phosphoglycerate mutase-like"/>
    <property type="match status" value="1"/>
</dbReference>
<dbReference type="Pfam" id="PF00300">
    <property type="entry name" value="His_Phos_1"/>
    <property type="match status" value="1"/>
</dbReference>
<gene>
    <name evidence="2" type="ORF">L596_007702</name>
</gene>